<dbReference type="GO" id="GO:0016787">
    <property type="term" value="F:hydrolase activity"/>
    <property type="evidence" value="ECO:0007669"/>
    <property type="project" value="UniProtKB-KW"/>
</dbReference>
<dbReference type="Pfam" id="PF12697">
    <property type="entry name" value="Abhydrolase_6"/>
    <property type="match status" value="1"/>
</dbReference>
<dbReference type="SUPFAM" id="SSF53474">
    <property type="entry name" value="alpha/beta-Hydrolases"/>
    <property type="match status" value="1"/>
</dbReference>
<organism evidence="2 3">
    <name type="scientific">Hymenobacter aquaticus</name>
    <dbReference type="NCBI Taxonomy" id="1867101"/>
    <lineage>
        <taxon>Bacteria</taxon>
        <taxon>Pseudomonadati</taxon>
        <taxon>Bacteroidota</taxon>
        <taxon>Cytophagia</taxon>
        <taxon>Cytophagales</taxon>
        <taxon>Hymenobacteraceae</taxon>
        <taxon>Hymenobacter</taxon>
    </lineage>
</organism>
<dbReference type="AlphaFoldDB" id="A0A4Z0PWM0"/>
<evidence type="ECO:0000313" key="3">
    <source>
        <dbReference type="Proteomes" id="UP000297549"/>
    </source>
</evidence>
<proteinExistence type="predicted"/>
<protein>
    <submittedName>
        <fullName evidence="2">Alpha/beta fold hydrolase</fullName>
    </submittedName>
</protein>
<keyword evidence="3" id="KW-1185">Reference proteome</keyword>
<dbReference type="InterPro" id="IPR029058">
    <property type="entry name" value="AB_hydrolase_fold"/>
</dbReference>
<keyword evidence="2" id="KW-0378">Hydrolase</keyword>
<dbReference type="Proteomes" id="UP000297549">
    <property type="component" value="Unassembled WGS sequence"/>
</dbReference>
<accession>A0A4Z0PWM0</accession>
<dbReference type="OrthoDB" id="659408at2"/>
<dbReference type="Gene3D" id="3.40.50.1820">
    <property type="entry name" value="alpha/beta hydrolase"/>
    <property type="match status" value="1"/>
</dbReference>
<feature type="domain" description="AB hydrolase-1" evidence="1">
    <location>
        <begin position="33"/>
        <end position="231"/>
    </location>
</feature>
<evidence type="ECO:0000313" key="2">
    <source>
        <dbReference type="EMBL" id="TGE21293.1"/>
    </source>
</evidence>
<dbReference type="InterPro" id="IPR000073">
    <property type="entry name" value="AB_hydrolase_1"/>
</dbReference>
<reference evidence="2 3" key="1">
    <citation type="submission" date="2019-04" db="EMBL/GenBank/DDBJ databases">
        <authorList>
            <person name="Feng G."/>
            <person name="Zhang J."/>
            <person name="Zhu H."/>
        </authorList>
    </citation>
    <scope>NUCLEOTIDE SEQUENCE [LARGE SCALE GENOMIC DNA]</scope>
    <source>
        <strain evidence="2 3">JCM 31653</strain>
    </source>
</reference>
<sequence>MYAPGALSRLILCLLLIWFSVPDSAASPRVFYLIPGLGADERVFKYLLPLLEGEAHVLTWPQPAPTETLPHYVARMAEAVPPAQPCLVVGVSFGGVVALEIARLRPHARAVLVSSIPDADSLPRLLRLIRATGVYKLVPPQLLKLFPRAGQWYFGVQNGEEYQTFKQILRDMEPRYTRWAIDRLLHWDSTNVGSSIQILGSHDRVFPPGPAPVDHLIPGGTHFMVLSHAPEISRILNALPLNN</sequence>
<gene>
    <name evidence="2" type="ORF">E5K00_13445</name>
</gene>
<name>A0A4Z0PWM0_9BACT</name>
<evidence type="ECO:0000259" key="1">
    <source>
        <dbReference type="Pfam" id="PF12697"/>
    </source>
</evidence>
<dbReference type="EMBL" id="SRLC01000002">
    <property type="protein sequence ID" value="TGE21293.1"/>
    <property type="molecule type" value="Genomic_DNA"/>
</dbReference>
<comment type="caution">
    <text evidence="2">The sequence shown here is derived from an EMBL/GenBank/DDBJ whole genome shotgun (WGS) entry which is preliminary data.</text>
</comment>